<dbReference type="GO" id="GO:0012505">
    <property type="term" value="C:endomembrane system"/>
    <property type="evidence" value="ECO:0007669"/>
    <property type="project" value="UniProtKB-SubCell"/>
</dbReference>
<protein>
    <submittedName>
        <fullName evidence="7">Acyltransferase-domain-containing protein</fullName>
    </submittedName>
</protein>
<accession>A0A1Y2F7V1</accession>
<dbReference type="InterPro" id="IPR002123">
    <property type="entry name" value="Plipid/glycerol_acylTrfase"/>
</dbReference>
<dbReference type="Proteomes" id="UP000193685">
    <property type="component" value="Unassembled WGS sequence"/>
</dbReference>
<dbReference type="SUPFAM" id="SSF69593">
    <property type="entry name" value="Glycerol-3-phosphate (1)-acyltransferase"/>
    <property type="match status" value="1"/>
</dbReference>
<evidence type="ECO:0000256" key="4">
    <source>
        <dbReference type="ARBA" id="ARBA00023136"/>
    </source>
</evidence>
<dbReference type="InterPro" id="IPR022284">
    <property type="entry name" value="GPAT/DHAPAT"/>
</dbReference>
<feature type="domain" description="Phospholipid/glycerol acyltransferase" evidence="6">
    <location>
        <begin position="125"/>
        <end position="254"/>
    </location>
</feature>
<dbReference type="GO" id="GO:0008654">
    <property type="term" value="P:phospholipid biosynthetic process"/>
    <property type="evidence" value="ECO:0007669"/>
    <property type="project" value="TreeGrafter"/>
</dbReference>
<evidence type="ECO:0000256" key="5">
    <source>
        <dbReference type="ARBA" id="ARBA00023315"/>
    </source>
</evidence>
<dbReference type="CDD" id="cd07993">
    <property type="entry name" value="LPLAT_DHAPAT-like"/>
    <property type="match status" value="1"/>
</dbReference>
<dbReference type="PIRSF" id="PIRSF000437">
    <property type="entry name" value="GPAT_DHAPAT"/>
    <property type="match status" value="1"/>
</dbReference>
<name>A0A1Y2F7V1_PROLT</name>
<dbReference type="GO" id="GO:0031966">
    <property type="term" value="C:mitochondrial membrane"/>
    <property type="evidence" value="ECO:0007669"/>
    <property type="project" value="TreeGrafter"/>
</dbReference>
<dbReference type="Pfam" id="PF19277">
    <property type="entry name" value="GPAT_C"/>
    <property type="match status" value="1"/>
</dbReference>
<sequence length="702" mass="79748">MSSDSQLLRGDNRNRYDSYIGSKIFYRGHVAEVIDQIMANPLTRQRIEVVAARQKKSKAEVKKAARKQAEYFVARQEYIRLIRFAAWSVGSMMHTIYDQGVWVDRTEIRRLRETARVAALKKQSILFLPCHRSHVDYVSLHIILFQLGLSLPSIVAGENLNFPLVGKFLQNCGAFWIARETPSEAVNPMYATLMTSYIDTLMERGQNFECFIEGGRSRTGKMLPPKYGMLKELCESLLRLDKDAIVVPVSVQYDNVLETETYANELLGRPKTKESLSSFVKARRVLALRMGRIDCRFAEGFSIRDYLRETGFMDPKDYPAATTEREMFAQNSTPILRRLGYSVLHDINQASVVMPTALIATVLLTLRGPGISKSNLVKRVQELSDLIRHKGGRVASIDNYETIVDKAISVLGKLVGIRTDLLEDTYYAADRFQISYFRNQIIHLFINEAVICVSLYTKVKAGGKASDQRISADDLQRQTLFLSRVMKGEFIWNTQGIELNLQQATSQLSADGVINIGEGWIELSDQERMRGREMFDFYCFLLWPFVETYWFAGVCLLALTPLTPLSEPVLVKDYEKAVQLLGKTLFHQGDVSYITAVSSETLQNALQYYYSLGAITMVKGAKKKDLRIQLSPEWLPSRNEKGKIVPEGKLIEHVRQIGYSRKEGSRSGVRNTHLPNDLLRLVERLRVELHLKPAAAPLKAKL</sequence>
<dbReference type="GO" id="GO:0006631">
    <property type="term" value="P:fatty acid metabolic process"/>
    <property type="evidence" value="ECO:0007669"/>
    <property type="project" value="TreeGrafter"/>
</dbReference>
<dbReference type="PANTHER" id="PTHR12563:SF17">
    <property type="entry name" value="DIHYDROXYACETONE PHOSPHATE ACYLTRANSFERASE"/>
    <property type="match status" value="1"/>
</dbReference>
<dbReference type="OMA" id="ENMICKM"/>
<dbReference type="RefSeq" id="XP_040723817.1">
    <property type="nucleotide sequence ID" value="XM_040872532.1"/>
</dbReference>
<gene>
    <name evidence="7" type="ORF">BCR37DRAFT_91796</name>
</gene>
<evidence type="ECO:0000256" key="2">
    <source>
        <dbReference type="ARBA" id="ARBA00007937"/>
    </source>
</evidence>
<evidence type="ECO:0000256" key="1">
    <source>
        <dbReference type="ARBA" id="ARBA00004184"/>
    </source>
</evidence>
<evidence type="ECO:0000256" key="3">
    <source>
        <dbReference type="ARBA" id="ARBA00022679"/>
    </source>
</evidence>
<comment type="caution">
    <text evidence="7">The sequence shown here is derived from an EMBL/GenBank/DDBJ whole genome shotgun (WGS) entry which is preliminary data.</text>
</comment>
<dbReference type="GO" id="GO:0019432">
    <property type="term" value="P:triglyceride biosynthetic process"/>
    <property type="evidence" value="ECO:0007669"/>
    <property type="project" value="TreeGrafter"/>
</dbReference>
<dbReference type="InterPro" id="IPR041728">
    <property type="entry name" value="GPAT/DHAPAT_LPLAT"/>
</dbReference>
<dbReference type="GO" id="GO:0006072">
    <property type="term" value="P:glycerol-3-phosphate metabolic process"/>
    <property type="evidence" value="ECO:0007669"/>
    <property type="project" value="TreeGrafter"/>
</dbReference>
<dbReference type="GO" id="GO:0004366">
    <property type="term" value="F:glycerol-3-phosphate O-acyltransferase activity"/>
    <property type="evidence" value="ECO:0007669"/>
    <property type="project" value="TreeGrafter"/>
</dbReference>
<keyword evidence="3 7" id="KW-0808">Transferase</keyword>
<dbReference type="STRING" id="56484.A0A1Y2F7V1"/>
<dbReference type="EMBL" id="MCFI01000015">
    <property type="protein sequence ID" value="ORY79446.1"/>
    <property type="molecule type" value="Genomic_DNA"/>
</dbReference>
<evidence type="ECO:0000259" key="6">
    <source>
        <dbReference type="SMART" id="SM00563"/>
    </source>
</evidence>
<dbReference type="InterPro" id="IPR045520">
    <property type="entry name" value="GPAT/DHAPAT_C"/>
</dbReference>
<dbReference type="OrthoDB" id="10255570at2759"/>
<keyword evidence="8" id="KW-1185">Reference proteome</keyword>
<dbReference type="PANTHER" id="PTHR12563">
    <property type="entry name" value="GLYCEROL-3-PHOSPHATE ACYLTRANSFERASE"/>
    <property type="match status" value="1"/>
</dbReference>
<keyword evidence="5 7" id="KW-0012">Acyltransferase</keyword>
<dbReference type="SMART" id="SM00563">
    <property type="entry name" value="PlsC"/>
    <property type="match status" value="1"/>
</dbReference>
<dbReference type="Pfam" id="PF01553">
    <property type="entry name" value="Acyltransferase"/>
    <property type="match status" value="1"/>
</dbReference>
<evidence type="ECO:0000313" key="7">
    <source>
        <dbReference type="EMBL" id="ORY79446.1"/>
    </source>
</evidence>
<dbReference type="AlphaFoldDB" id="A0A1Y2F7V1"/>
<reference evidence="7 8" key="1">
    <citation type="submission" date="2016-07" db="EMBL/GenBank/DDBJ databases">
        <title>Pervasive Adenine N6-methylation of Active Genes in Fungi.</title>
        <authorList>
            <consortium name="DOE Joint Genome Institute"/>
            <person name="Mondo S.J."/>
            <person name="Dannebaum R.O."/>
            <person name="Kuo R.C."/>
            <person name="Labutti K."/>
            <person name="Haridas S."/>
            <person name="Kuo A."/>
            <person name="Salamov A."/>
            <person name="Ahrendt S.R."/>
            <person name="Lipzen A."/>
            <person name="Sullivan W."/>
            <person name="Andreopoulos W.B."/>
            <person name="Clum A."/>
            <person name="Lindquist E."/>
            <person name="Daum C."/>
            <person name="Ramamoorthy G.K."/>
            <person name="Gryganskyi A."/>
            <person name="Culley D."/>
            <person name="Magnuson J.K."/>
            <person name="James T.Y."/>
            <person name="O'Malley M.A."/>
            <person name="Stajich J.E."/>
            <person name="Spatafora J.W."/>
            <person name="Visel A."/>
            <person name="Grigoriev I.V."/>
        </authorList>
    </citation>
    <scope>NUCLEOTIDE SEQUENCE [LARGE SCALE GENOMIC DNA]</scope>
    <source>
        <strain evidence="7 8">12-1054</strain>
    </source>
</reference>
<proteinExistence type="inferred from homology"/>
<keyword evidence="4" id="KW-0472">Membrane</keyword>
<comment type="subcellular location">
    <subcellularLocation>
        <location evidence="1">Endomembrane system</location>
        <topology evidence="1">Peripheral membrane protein</topology>
    </subcellularLocation>
</comment>
<evidence type="ECO:0000313" key="8">
    <source>
        <dbReference type="Proteomes" id="UP000193685"/>
    </source>
</evidence>
<organism evidence="7 8">
    <name type="scientific">Protomyces lactucae-debilis</name>
    <dbReference type="NCBI Taxonomy" id="2754530"/>
    <lineage>
        <taxon>Eukaryota</taxon>
        <taxon>Fungi</taxon>
        <taxon>Dikarya</taxon>
        <taxon>Ascomycota</taxon>
        <taxon>Taphrinomycotina</taxon>
        <taxon>Taphrinomycetes</taxon>
        <taxon>Taphrinales</taxon>
        <taxon>Protomycetaceae</taxon>
        <taxon>Protomyces</taxon>
    </lineage>
</organism>
<dbReference type="GeneID" id="63789131"/>
<comment type="similarity">
    <text evidence="2">Belongs to the GPAT/DAPAT family.</text>
</comment>